<sequence length="611" mass="68516">MGIFGRDHPHPEKKTYEQVFADLVKTLCEEANKSLVNPIALPDQPTLNELEDIFKQITYDHFQKTFKYQFNATSTTPPDLAPGTRVLATFDKFYKVDDHNRNVVPSASSSATKSVSNNPTEPPFTPIPDDALSQILKDFRGRVTGLPDWVQEKAQDQIVRRLETVIKEGGTPNQWTSDTGTPTFEQSDKYANSVRLDYYFIRLYGSLTEKEVKAELNTIYCIGIYYQVTSAATISKKGLWRDLYTQATKLLIEPPPTPTDPPASSLEALLTQYRDNNLFETDHGFPFDGTPDGLIDDLGRPAHLFIIADDDFSKLNQEIERSIFSKVKLPAWASQLRTDLQSDIGALLRSRPSESSGWLSVKQDRSPPPPSKDDPVLLIKGHFVYCTLVSPTHSDVTYRALYFCGVFYTAPSSGETIAQELISAVYKTALRLNGGDAEHHPDEPTRADLDDLLSRALNKKFYDSFKFRYEGDRTVPDDKEGDIIYACKVSFDSKTSDDAAVAAAVKTIMSSFEFPWGDDEKDLRKSFADDLTLKVKRCLSGNSTSALPNSWDSMSHDRQYSYADSSRNPLACKYDILYCNGNITTQQGNVKNSFVYFAGVVYEVQADGGEW</sequence>
<dbReference type="AlphaFoldDB" id="A0A9P6C6C4"/>
<feature type="region of interest" description="Disordered" evidence="1">
    <location>
        <begin position="105"/>
        <end position="127"/>
    </location>
</feature>
<comment type="caution">
    <text evidence="2">The sequence shown here is derived from an EMBL/GenBank/DDBJ whole genome shotgun (WGS) entry which is preliminary data.</text>
</comment>
<gene>
    <name evidence="2" type="ORF">P691DRAFT_788667</name>
</gene>
<keyword evidence="3" id="KW-1185">Reference proteome</keyword>
<name>A0A9P6C6C4_9AGAR</name>
<dbReference type="OrthoDB" id="3016500at2759"/>
<protein>
    <submittedName>
        <fullName evidence="2">Uncharacterized protein</fullName>
    </submittedName>
</protein>
<proteinExistence type="predicted"/>
<reference evidence="2" key="1">
    <citation type="submission" date="2020-11" db="EMBL/GenBank/DDBJ databases">
        <authorList>
            <consortium name="DOE Joint Genome Institute"/>
            <person name="Ahrendt S."/>
            <person name="Riley R."/>
            <person name="Andreopoulos W."/>
            <person name="Labutti K."/>
            <person name="Pangilinan J."/>
            <person name="Ruiz-Duenas F.J."/>
            <person name="Barrasa J.M."/>
            <person name="Sanchez-Garcia M."/>
            <person name="Camarero S."/>
            <person name="Miyauchi S."/>
            <person name="Serrano A."/>
            <person name="Linde D."/>
            <person name="Babiker R."/>
            <person name="Drula E."/>
            <person name="Ayuso-Fernandez I."/>
            <person name="Pacheco R."/>
            <person name="Padilla G."/>
            <person name="Ferreira P."/>
            <person name="Barriuso J."/>
            <person name="Kellner H."/>
            <person name="Castanera R."/>
            <person name="Alfaro M."/>
            <person name="Ramirez L."/>
            <person name="Pisabarro A.G."/>
            <person name="Kuo A."/>
            <person name="Tritt A."/>
            <person name="Lipzen A."/>
            <person name="He G."/>
            <person name="Yan M."/>
            <person name="Ng V."/>
            <person name="Cullen D."/>
            <person name="Martin F."/>
            <person name="Rosso M.-N."/>
            <person name="Henrissat B."/>
            <person name="Hibbett D."/>
            <person name="Martinez A.T."/>
            <person name="Grigoriev I.V."/>
        </authorList>
    </citation>
    <scope>NUCLEOTIDE SEQUENCE</scope>
    <source>
        <strain evidence="2">MF-IS2</strain>
    </source>
</reference>
<dbReference type="Proteomes" id="UP000807342">
    <property type="component" value="Unassembled WGS sequence"/>
</dbReference>
<evidence type="ECO:0000313" key="3">
    <source>
        <dbReference type="Proteomes" id="UP000807342"/>
    </source>
</evidence>
<dbReference type="EMBL" id="MU151099">
    <property type="protein sequence ID" value="KAF9450715.1"/>
    <property type="molecule type" value="Genomic_DNA"/>
</dbReference>
<evidence type="ECO:0000313" key="2">
    <source>
        <dbReference type="EMBL" id="KAF9450715.1"/>
    </source>
</evidence>
<organism evidence="2 3">
    <name type="scientific">Macrolepiota fuliginosa MF-IS2</name>
    <dbReference type="NCBI Taxonomy" id="1400762"/>
    <lineage>
        <taxon>Eukaryota</taxon>
        <taxon>Fungi</taxon>
        <taxon>Dikarya</taxon>
        <taxon>Basidiomycota</taxon>
        <taxon>Agaricomycotina</taxon>
        <taxon>Agaricomycetes</taxon>
        <taxon>Agaricomycetidae</taxon>
        <taxon>Agaricales</taxon>
        <taxon>Agaricineae</taxon>
        <taxon>Agaricaceae</taxon>
        <taxon>Macrolepiota</taxon>
    </lineage>
</organism>
<accession>A0A9P6C6C4</accession>
<feature type="compositionally biased region" description="Low complexity" evidence="1">
    <location>
        <begin position="105"/>
        <end position="119"/>
    </location>
</feature>
<evidence type="ECO:0000256" key="1">
    <source>
        <dbReference type="SAM" id="MobiDB-lite"/>
    </source>
</evidence>